<protein>
    <submittedName>
        <fullName evidence="1">11631_t:CDS:1</fullName>
    </submittedName>
</protein>
<gene>
    <name evidence="1" type="ORF">SCALOS_LOCUS4408</name>
</gene>
<evidence type="ECO:0000313" key="2">
    <source>
        <dbReference type="Proteomes" id="UP000789860"/>
    </source>
</evidence>
<proteinExistence type="predicted"/>
<comment type="caution">
    <text evidence="1">The sequence shown here is derived from an EMBL/GenBank/DDBJ whole genome shotgun (WGS) entry which is preliminary data.</text>
</comment>
<evidence type="ECO:0000313" key="1">
    <source>
        <dbReference type="EMBL" id="CAG8529748.1"/>
    </source>
</evidence>
<organism evidence="1 2">
    <name type="scientific">Scutellospora calospora</name>
    <dbReference type="NCBI Taxonomy" id="85575"/>
    <lineage>
        <taxon>Eukaryota</taxon>
        <taxon>Fungi</taxon>
        <taxon>Fungi incertae sedis</taxon>
        <taxon>Mucoromycota</taxon>
        <taxon>Glomeromycotina</taxon>
        <taxon>Glomeromycetes</taxon>
        <taxon>Diversisporales</taxon>
        <taxon>Gigasporaceae</taxon>
        <taxon>Scutellospora</taxon>
    </lineage>
</organism>
<dbReference type="Proteomes" id="UP000789860">
    <property type="component" value="Unassembled WGS sequence"/>
</dbReference>
<sequence length="103" mass="11877">MIVLSIIPGPNKPSKHQINNYLVPIVDELVKFSKGINILVIYEYKEGQKIYIALILSVNDVPAARKISGYTSHAIKYHQYSKYTKYDNISKRNHYSSFDNIDE</sequence>
<name>A0ACA9LKZ8_9GLOM</name>
<keyword evidence="2" id="KW-1185">Reference proteome</keyword>
<accession>A0ACA9LKZ8</accession>
<dbReference type="EMBL" id="CAJVPM010005955">
    <property type="protein sequence ID" value="CAG8529748.1"/>
    <property type="molecule type" value="Genomic_DNA"/>
</dbReference>
<reference evidence="1" key="1">
    <citation type="submission" date="2021-06" db="EMBL/GenBank/DDBJ databases">
        <authorList>
            <person name="Kallberg Y."/>
            <person name="Tangrot J."/>
            <person name="Rosling A."/>
        </authorList>
    </citation>
    <scope>NUCLEOTIDE SEQUENCE</scope>
    <source>
        <strain evidence="1">AU212A</strain>
    </source>
</reference>